<gene>
    <name evidence="3" type="ORF">UCRPA7_4972</name>
</gene>
<dbReference type="eggNOG" id="ENOG502QR0D">
    <property type="taxonomic scope" value="Eukaryota"/>
</dbReference>
<dbReference type="Gene3D" id="2.40.10.10">
    <property type="entry name" value="Trypsin-like serine proteases"/>
    <property type="match status" value="1"/>
</dbReference>
<feature type="compositionally biased region" description="Basic and acidic residues" evidence="2">
    <location>
        <begin position="1"/>
        <end position="15"/>
    </location>
</feature>
<reference evidence="4" key="1">
    <citation type="journal article" date="2013" name="Genome Announc.">
        <title>Draft genome sequence of the ascomycete Phaeoacremonium aleophilum strain UCR-PA7, a causal agent of the esca disease complex in grapevines.</title>
        <authorList>
            <person name="Blanco-Ulate B."/>
            <person name="Rolshausen P."/>
            <person name="Cantu D."/>
        </authorList>
    </citation>
    <scope>NUCLEOTIDE SEQUENCE [LARGE SCALE GENOMIC DNA]</scope>
    <source>
        <strain evidence="4">UCR-PA7</strain>
    </source>
</reference>
<evidence type="ECO:0000313" key="3">
    <source>
        <dbReference type="EMBL" id="EON99489.1"/>
    </source>
</evidence>
<dbReference type="InterPro" id="IPR043504">
    <property type="entry name" value="Peptidase_S1_PA_chymotrypsin"/>
</dbReference>
<keyword evidence="4" id="KW-1185">Reference proteome</keyword>
<feature type="coiled-coil region" evidence="1">
    <location>
        <begin position="316"/>
        <end position="343"/>
    </location>
</feature>
<feature type="compositionally biased region" description="Low complexity" evidence="2">
    <location>
        <begin position="17"/>
        <end position="34"/>
    </location>
</feature>
<feature type="compositionally biased region" description="Gly residues" evidence="2">
    <location>
        <begin position="62"/>
        <end position="71"/>
    </location>
</feature>
<dbReference type="KEGG" id="tmn:UCRPA7_4972"/>
<dbReference type="SUPFAM" id="SSF50494">
    <property type="entry name" value="Trypsin-like serine proteases"/>
    <property type="match status" value="1"/>
</dbReference>
<evidence type="ECO:0000256" key="2">
    <source>
        <dbReference type="SAM" id="MobiDB-lite"/>
    </source>
</evidence>
<evidence type="ECO:0000256" key="1">
    <source>
        <dbReference type="SAM" id="Coils"/>
    </source>
</evidence>
<sequence>MHRDHHQQHNERDACHSGSSPATSGSSTGAVSTVLGNNSEGDHFVNDAAADGNQASNNSEGTDGGGSGGDGGLEHRLLVEVRARLGDRWNFAGPFRIGWSNAADPHERLLTYLVVVRKDAIFDDVCVATELAARCQEIFVSRGLVDIAVEIAQFVATPCSDNDDPSHPSGTEAAAGWHPKNDFEHDFGPNPAIGRSIGTTRATDSTATLCGYIKIDGHKYGLTCHHGFSSDSRFTHTSIPPSSCKHLVLKTASFVGTPEDPISMSAEPLVVESPSPADQARWRQWLDEQLIEARRYNTALQDKKELAEQYSGLPFTKQQEENMAMWQRRIHTLKDKLQTLDDAHDTASSHRRRLGTVLLSSGLRDKTKEGFVPDWALLTLNPGRFTDLEGVDNVFPVFARKDYITPPSIDRSNVDCTSHSTSKLKEVLGQRPVNVYKIGRTTGTTAGRLHELRVVAVTYHGGVAVETKAWAVTDAPDKSSGFSGRGDSGAAVVDDDGVAVGMLTAAGGQLGVPSCLTFVLPMEEMLEHVGRRVADLCGHRTAGQGAEAGADARTNVTGKVEWL</sequence>
<proteinExistence type="predicted"/>
<dbReference type="GeneID" id="19325479"/>
<dbReference type="EMBL" id="KB933147">
    <property type="protein sequence ID" value="EON99489.1"/>
    <property type="molecule type" value="Genomic_DNA"/>
</dbReference>
<dbReference type="OrthoDB" id="5424209at2759"/>
<feature type="region of interest" description="Disordered" evidence="2">
    <location>
        <begin position="1"/>
        <end position="71"/>
    </location>
</feature>
<dbReference type="Proteomes" id="UP000014074">
    <property type="component" value="Unassembled WGS sequence"/>
</dbReference>
<dbReference type="RefSeq" id="XP_007915716.1">
    <property type="nucleotide sequence ID" value="XM_007917525.1"/>
</dbReference>
<keyword evidence="1" id="KW-0175">Coiled coil</keyword>
<accession>R8BJN2</accession>
<dbReference type="HOGENOM" id="CLU_484124_0_0_1"/>
<dbReference type="AlphaFoldDB" id="R8BJN2"/>
<protein>
    <submittedName>
        <fullName evidence="3">Uncharacterized protein</fullName>
    </submittedName>
</protein>
<organism evidence="3 4">
    <name type="scientific">Phaeoacremonium minimum (strain UCR-PA7)</name>
    <name type="common">Esca disease fungus</name>
    <name type="synonym">Togninia minima</name>
    <dbReference type="NCBI Taxonomy" id="1286976"/>
    <lineage>
        <taxon>Eukaryota</taxon>
        <taxon>Fungi</taxon>
        <taxon>Dikarya</taxon>
        <taxon>Ascomycota</taxon>
        <taxon>Pezizomycotina</taxon>
        <taxon>Sordariomycetes</taxon>
        <taxon>Sordariomycetidae</taxon>
        <taxon>Togniniales</taxon>
        <taxon>Togniniaceae</taxon>
        <taxon>Phaeoacremonium</taxon>
    </lineage>
</organism>
<name>R8BJN2_PHAM7</name>
<evidence type="ECO:0000313" key="4">
    <source>
        <dbReference type="Proteomes" id="UP000014074"/>
    </source>
</evidence>
<feature type="region of interest" description="Disordered" evidence="2">
    <location>
        <begin position="159"/>
        <end position="180"/>
    </location>
</feature>
<dbReference type="InterPro" id="IPR009003">
    <property type="entry name" value="Peptidase_S1_PA"/>
</dbReference>